<reference evidence="1" key="1">
    <citation type="submission" date="2021-12" db="EMBL/GenBank/DDBJ databases">
        <title>Novel species in genus Dyadobacter.</title>
        <authorList>
            <person name="Ma C."/>
        </authorList>
    </citation>
    <scope>NUCLEOTIDE SEQUENCE</scope>
    <source>
        <strain evidence="1">LJ419</strain>
    </source>
</reference>
<accession>A0A9X1PIT4</accession>
<dbReference type="RefSeq" id="WP_234653705.1">
    <property type="nucleotide sequence ID" value="NZ_CP094997.1"/>
</dbReference>
<evidence type="ECO:0000313" key="2">
    <source>
        <dbReference type="Proteomes" id="UP001139000"/>
    </source>
</evidence>
<gene>
    <name evidence="1" type="ORF">LXM26_04550</name>
</gene>
<dbReference type="AlphaFoldDB" id="A0A9X1PIT4"/>
<name>A0A9X1PIT4_9BACT</name>
<keyword evidence="2" id="KW-1185">Reference proteome</keyword>
<dbReference type="EMBL" id="JAJTTC010000001">
    <property type="protein sequence ID" value="MCF0060749.1"/>
    <property type="molecule type" value="Genomic_DNA"/>
</dbReference>
<organism evidence="1 2">
    <name type="scientific">Dyadobacter chenwenxiniae</name>
    <dbReference type="NCBI Taxonomy" id="2906456"/>
    <lineage>
        <taxon>Bacteria</taxon>
        <taxon>Pseudomonadati</taxon>
        <taxon>Bacteroidota</taxon>
        <taxon>Cytophagia</taxon>
        <taxon>Cytophagales</taxon>
        <taxon>Spirosomataceae</taxon>
        <taxon>Dyadobacter</taxon>
    </lineage>
</organism>
<evidence type="ECO:0000313" key="1">
    <source>
        <dbReference type="EMBL" id="MCF0060749.1"/>
    </source>
</evidence>
<protein>
    <submittedName>
        <fullName evidence="1">Uncharacterized protein</fullName>
    </submittedName>
</protein>
<sequence>MESFLPLIELILPEFIIDNYLLTNVEKSEERYHVYLEEKNYPEDDPRKADLLSKGYSLWRSDSDHYIAGFSHTRSQSFSPYQTS</sequence>
<dbReference type="Proteomes" id="UP001139000">
    <property type="component" value="Unassembled WGS sequence"/>
</dbReference>
<comment type="caution">
    <text evidence="1">The sequence shown here is derived from an EMBL/GenBank/DDBJ whole genome shotgun (WGS) entry which is preliminary data.</text>
</comment>
<proteinExistence type="predicted"/>